<dbReference type="AlphaFoldDB" id="A0A5B8RGM1"/>
<evidence type="ECO:0000256" key="3">
    <source>
        <dbReference type="ARBA" id="ARBA00022723"/>
    </source>
</evidence>
<evidence type="ECO:0000313" key="9">
    <source>
        <dbReference type="EMBL" id="QEA07726.1"/>
    </source>
</evidence>
<dbReference type="InterPro" id="IPR051156">
    <property type="entry name" value="Mito/Outer_Membr_Metalloprot"/>
</dbReference>
<dbReference type="GO" id="GO:0046872">
    <property type="term" value="F:metal ion binding"/>
    <property type="evidence" value="ECO:0007669"/>
    <property type="project" value="UniProtKB-KW"/>
</dbReference>
<dbReference type="EC" id="3.4.-.-" evidence="9"/>
<keyword evidence="3" id="KW-0479">Metal-binding</keyword>
<evidence type="ECO:0000256" key="1">
    <source>
        <dbReference type="ARBA" id="ARBA00001947"/>
    </source>
</evidence>
<sequence length="270" mass="28874">MLRQLAIATVVALLVVACATSPTGRRQLQLFPAGQMQAMGVAAFKEMKDEKPVLDNKAVTGYVRCVADAITAVVPQRYQPDGDWEVRVFDLDSANAFALPGGKIGVHRGLLEVAKSPDQLAAVIGHEVGHVMADHSNERMSQQFAVGTGLAVAGIIAGNGDGDRQQALALLGLGAEVGVLLPFSRLHESEADTIGLELMARAGFDPRESVALWENMEAESKGAQPPEFLSTHPSHDSRIDGLQSDMPRAMSLYRQAQESGRRPGCKRVTP</sequence>
<comment type="cofactor">
    <cofactor evidence="1">
        <name>Zn(2+)</name>
        <dbReference type="ChEBI" id="CHEBI:29105"/>
    </cofactor>
</comment>
<name>A0A5B8RGM1_9ZZZZ</name>
<evidence type="ECO:0000256" key="5">
    <source>
        <dbReference type="ARBA" id="ARBA00022833"/>
    </source>
</evidence>
<dbReference type="InterPro" id="IPR001915">
    <property type="entry name" value="Peptidase_M48"/>
</dbReference>
<keyword evidence="6" id="KW-0482">Metalloprotease</keyword>
<dbReference type="GO" id="GO:0051603">
    <property type="term" value="P:proteolysis involved in protein catabolic process"/>
    <property type="evidence" value="ECO:0007669"/>
    <property type="project" value="TreeGrafter"/>
</dbReference>
<dbReference type="PANTHER" id="PTHR22726">
    <property type="entry name" value="METALLOENDOPEPTIDASE OMA1"/>
    <property type="match status" value="1"/>
</dbReference>
<dbReference type="PANTHER" id="PTHR22726:SF24">
    <property type="entry name" value="M48 FAMILY METALLOPEPTIDASE"/>
    <property type="match status" value="1"/>
</dbReference>
<organism evidence="9">
    <name type="scientific">uncultured organism</name>
    <dbReference type="NCBI Taxonomy" id="155900"/>
    <lineage>
        <taxon>unclassified sequences</taxon>
        <taxon>environmental samples</taxon>
    </lineage>
</organism>
<gene>
    <name evidence="9" type="primary">bepA_3</name>
    <name evidence="9" type="ORF">KBTEX_04087</name>
</gene>
<accession>A0A5B8RGM1</accession>
<evidence type="ECO:0000256" key="2">
    <source>
        <dbReference type="ARBA" id="ARBA00022670"/>
    </source>
</evidence>
<reference evidence="9" key="1">
    <citation type="submission" date="2019-06" db="EMBL/GenBank/DDBJ databases">
        <authorList>
            <person name="Murdoch R.W."/>
            <person name="Fathepure B."/>
        </authorList>
    </citation>
    <scope>NUCLEOTIDE SEQUENCE</scope>
</reference>
<evidence type="ECO:0000259" key="8">
    <source>
        <dbReference type="Pfam" id="PF01435"/>
    </source>
</evidence>
<keyword evidence="4 9" id="KW-0378">Hydrolase</keyword>
<keyword evidence="2 9" id="KW-0645">Protease</keyword>
<dbReference type="Gene3D" id="3.30.2010.10">
    <property type="entry name" value="Metalloproteases ('zincins'), catalytic domain"/>
    <property type="match status" value="1"/>
</dbReference>
<keyword evidence="5" id="KW-0862">Zinc</keyword>
<feature type="region of interest" description="Disordered" evidence="7">
    <location>
        <begin position="217"/>
        <end position="242"/>
    </location>
</feature>
<dbReference type="GO" id="GO:0004222">
    <property type="term" value="F:metalloendopeptidase activity"/>
    <property type="evidence" value="ECO:0007669"/>
    <property type="project" value="InterPro"/>
</dbReference>
<evidence type="ECO:0000256" key="7">
    <source>
        <dbReference type="SAM" id="MobiDB-lite"/>
    </source>
</evidence>
<protein>
    <submittedName>
        <fullName evidence="9">Beta-barrel assembly-enhancing protease</fullName>
        <ecNumber evidence="9">3.4.-.-</ecNumber>
    </submittedName>
</protein>
<dbReference type="EMBL" id="MN079340">
    <property type="protein sequence ID" value="QEA07726.1"/>
    <property type="molecule type" value="Genomic_DNA"/>
</dbReference>
<proteinExistence type="predicted"/>
<dbReference type="GO" id="GO:0016020">
    <property type="term" value="C:membrane"/>
    <property type="evidence" value="ECO:0007669"/>
    <property type="project" value="TreeGrafter"/>
</dbReference>
<dbReference type="PROSITE" id="PS51257">
    <property type="entry name" value="PROKAR_LIPOPROTEIN"/>
    <property type="match status" value="1"/>
</dbReference>
<dbReference type="CDD" id="cd07331">
    <property type="entry name" value="M48C_Oma1_like"/>
    <property type="match status" value="1"/>
</dbReference>
<evidence type="ECO:0000256" key="4">
    <source>
        <dbReference type="ARBA" id="ARBA00022801"/>
    </source>
</evidence>
<feature type="domain" description="Peptidase M48" evidence="8">
    <location>
        <begin position="75"/>
        <end position="243"/>
    </location>
</feature>
<evidence type="ECO:0000256" key="6">
    <source>
        <dbReference type="ARBA" id="ARBA00023049"/>
    </source>
</evidence>
<dbReference type="Pfam" id="PF01435">
    <property type="entry name" value="Peptidase_M48"/>
    <property type="match status" value="1"/>
</dbReference>